<dbReference type="EMBL" id="CAIIXF020000003">
    <property type="protein sequence ID" value="CAH1780131.1"/>
    <property type="molecule type" value="Genomic_DNA"/>
</dbReference>
<accession>A0A8J1Y879</accession>
<dbReference type="OrthoDB" id="6103378at2759"/>
<protein>
    <submittedName>
        <fullName evidence="3">Uncharacterized protein</fullName>
    </submittedName>
</protein>
<keyword evidence="2" id="KW-0325">Glycoprotein</keyword>
<dbReference type="AlphaFoldDB" id="A0A8J1Y879"/>
<sequence>MLHCLRTIMKQMLSHHKVGLLVLITTLIFTYLNVQNMSKENIMIKDALKVEGGEDAEYNDEKVKHIMSMTAEEIQESYTNDCSNTKIDKWVQQERTEIEDEVSNIKGHRLPDIILIGMFKGGTGTLNTWLPSHPQVARVKLSGYYATDEKYKLSHREHLLLMPNVSDDEIIYERCTECFTKQAARERILAAYPQRNVKLFVMVRDPIERLISGYVQNVIQNKTTKNKVQIKKTFEEYIFYSNGTIRTDTEYFQKSFYVAHFAKWLMLFPKENIHLIDAEIFTKTPWIELQKIEQLLKIDHFFTKDRFPTNPEKPNFRCFIKDYEEGMQCMGEAKGRTHPNISEETMQTLRKYFKPFNEQFFTLAGQKFAWSVYYE</sequence>
<evidence type="ECO:0000313" key="4">
    <source>
        <dbReference type="Proteomes" id="UP000749559"/>
    </source>
</evidence>
<dbReference type="InterPro" id="IPR037359">
    <property type="entry name" value="NST/OST"/>
</dbReference>
<name>A0A8J1Y879_OWEFU</name>
<keyword evidence="1" id="KW-0808">Transferase</keyword>
<gene>
    <name evidence="3" type="ORF">OFUS_LOCUS6861</name>
</gene>
<dbReference type="InterPro" id="IPR000863">
    <property type="entry name" value="Sulfotransferase_dom"/>
</dbReference>
<comment type="caution">
    <text evidence="3">The sequence shown here is derived from an EMBL/GenBank/DDBJ whole genome shotgun (WGS) entry which is preliminary data.</text>
</comment>
<dbReference type="GO" id="GO:0008467">
    <property type="term" value="F:[heparan sulfate]-glucosamine 3-sulfotransferase activity"/>
    <property type="evidence" value="ECO:0007669"/>
    <property type="project" value="TreeGrafter"/>
</dbReference>
<proteinExistence type="predicted"/>
<dbReference type="Gene3D" id="3.40.50.300">
    <property type="entry name" value="P-loop containing nucleotide triphosphate hydrolases"/>
    <property type="match status" value="1"/>
</dbReference>
<evidence type="ECO:0000256" key="2">
    <source>
        <dbReference type="ARBA" id="ARBA00023180"/>
    </source>
</evidence>
<dbReference type="PANTHER" id="PTHR10605">
    <property type="entry name" value="HEPARAN SULFATE SULFOTRANSFERASE"/>
    <property type="match status" value="1"/>
</dbReference>
<dbReference type="Proteomes" id="UP000749559">
    <property type="component" value="Unassembled WGS sequence"/>
</dbReference>
<keyword evidence="4" id="KW-1185">Reference proteome</keyword>
<dbReference type="Pfam" id="PF00685">
    <property type="entry name" value="Sulfotransfer_1"/>
    <property type="match status" value="1"/>
</dbReference>
<organism evidence="3 4">
    <name type="scientific">Owenia fusiformis</name>
    <name type="common">Polychaete worm</name>
    <dbReference type="NCBI Taxonomy" id="6347"/>
    <lineage>
        <taxon>Eukaryota</taxon>
        <taxon>Metazoa</taxon>
        <taxon>Spiralia</taxon>
        <taxon>Lophotrochozoa</taxon>
        <taxon>Annelida</taxon>
        <taxon>Polychaeta</taxon>
        <taxon>Sedentaria</taxon>
        <taxon>Canalipalpata</taxon>
        <taxon>Sabellida</taxon>
        <taxon>Oweniida</taxon>
        <taxon>Oweniidae</taxon>
        <taxon>Owenia</taxon>
    </lineage>
</organism>
<evidence type="ECO:0000256" key="1">
    <source>
        <dbReference type="ARBA" id="ARBA00022679"/>
    </source>
</evidence>
<dbReference type="SUPFAM" id="SSF52540">
    <property type="entry name" value="P-loop containing nucleoside triphosphate hydrolases"/>
    <property type="match status" value="1"/>
</dbReference>
<dbReference type="InterPro" id="IPR027417">
    <property type="entry name" value="P-loop_NTPase"/>
</dbReference>
<dbReference type="PANTHER" id="PTHR10605:SF72">
    <property type="entry name" value="HEPARAN SULFATE 3-O SULFOTRANSFERASE-B, ISOFORM A"/>
    <property type="match status" value="1"/>
</dbReference>
<reference evidence="3" key="1">
    <citation type="submission" date="2022-03" db="EMBL/GenBank/DDBJ databases">
        <authorList>
            <person name="Martin C."/>
        </authorList>
    </citation>
    <scope>NUCLEOTIDE SEQUENCE</scope>
</reference>
<evidence type="ECO:0000313" key="3">
    <source>
        <dbReference type="EMBL" id="CAH1780131.1"/>
    </source>
</evidence>